<name>A0A1N6X4G0_9RHOB</name>
<evidence type="ECO:0000259" key="12">
    <source>
        <dbReference type="PROSITE" id="PS52029"/>
    </source>
</evidence>
<dbReference type="PANTHER" id="PTHR30582">
    <property type="entry name" value="L,D-TRANSPEPTIDASE"/>
    <property type="match status" value="1"/>
</dbReference>
<dbReference type="PROSITE" id="PS51257">
    <property type="entry name" value="PROKAR_LIPOPROTEIN"/>
    <property type="match status" value="1"/>
</dbReference>
<gene>
    <name evidence="13" type="ORF">SAMN05421641_11935</name>
</gene>
<dbReference type="RefSeq" id="WP_149766292.1">
    <property type="nucleotide sequence ID" value="NZ_FTMK01000019.1"/>
</dbReference>
<keyword evidence="3" id="KW-0328">Glycosyltransferase</keyword>
<accession>A0A1N6X4G0</accession>
<dbReference type="InterPro" id="IPR005490">
    <property type="entry name" value="LD_TPept_cat_dom"/>
</dbReference>
<comment type="pathway">
    <text evidence="1 9">Cell wall biogenesis; peptidoglycan biosynthesis.</text>
</comment>
<evidence type="ECO:0000256" key="5">
    <source>
        <dbReference type="ARBA" id="ARBA00022801"/>
    </source>
</evidence>
<keyword evidence="4" id="KW-0808">Transferase</keyword>
<evidence type="ECO:0000256" key="2">
    <source>
        <dbReference type="ARBA" id="ARBA00005992"/>
    </source>
</evidence>
<dbReference type="Proteomes" id="UP000323956">
    <property type="component" value="Unassembled WGS sequence"/>
</dbReference>
<evidence type="ECO:0000256" key="11">
    <source>
        <dbReference type="SAM" id="SignalP"/>
    </source>
</evidence>
<dbReference type="InterPro" id="IPR038063">
    <property type="entry name" value="Transpep_catalytic_dom"/>
</dbReference>
<evidence type="ECO:0000256" key="3">
    <source>
        <dbReference type="ARBA" id="ARBA00022676"/>
    </source>
</evidence>
<dbReference type="GO" id="GO:0016757">
    <property type="term" value="F:glycosyltransferase activity"/>
    <property type="evidence" value="ECO:0007669"/>
    <property type="project" value="UniProtKB-KW"/>
</dbReference>
<dbReference type="SUPFAM" id="SSF141523">
    <property type="entry name" value="L,D-transpeptidase catalytic domain-like"/>
    <property type="match status" value="1"/>
</dbReference>
<organism evidence="13 14">
    <name type="scientific">Paracoccus thiocyanatus</name>
    <dbReference type="NCBI Taxonomy" id="34006"/>
    <lineage>
        <taxon>Bacteria</taxon>
        <taxon>Pseudomonadati</taxon>
        <taxon>Pseudomonadota</taxon>
        <taxon>Alphaproteobacteria</taxon>
        <taxon>Rhodobacterales</taxon>
        <taxon>Paracoccaceae</taxon>
        <taxon>Paracoccus</taxon>
    </lineage>
</organism>
<protein>
    <submittedName>
        <fullName evidence="13">Lipoprotein-anchoring transpeptidase ErfK/SrfK</fullName>
    </submittedName>
</protein>
<keyword evidence="6 9" id="KW-0133">Cell shape</keyword>
<dbReference type="GO" id="GO:0071972">
    <property type="term" value="F:peptidoglycan L,D-transpeptidase activity"/>
    <property type="evidence" value="ECO:0007669"/>
    <property type="project" value="TreeGrafter"/>
</dbReference>
<evidence type="ECO:0000256" key="8">
    <source>
        <dbReference type="ARBA" id="ARBA00023316"/>
    </source>
</evidence>
<keyword evidence="5" id="KW-0378">Hydrolase</keyword>
<evidence type="ECO:0000256" key="9">
    <source>
        <dbReference type="PROSITE-ProRule" id="PRU01373"/>
    </source>
</evidence>
<feature type="signal peptide" evidence="11">
    <location>
        <begin position="1"/>
        <end position="23"/>
    </location>
</feature>
<evidence type="ECO:0000256" key="4">
    <source>
        <dbReference type="ARBA" id="ARBA00022679"/>
    </source>
</evidence>
<evidence type="ECO:0000256" key="10">
    <source>
        <dbReference type="SAM" id="MobiDB-lite"/>
    </source>
</evidence>
<feature type="domain" description="L,D-TPase catalytic" evidence="12">
    <location>
        <begin position="82"/>
        <end position="219"/>
    </location>
</feature>
<proteinExistence type="inferred from homology"/>
<dbReference type="Pfam" id="PF03734">
    <property type="entry name" value="YkuD"/>
    <property type="match status" value="1"/>
</dbReference>
<feature type="compositionally biased region" description="Pro residues" evidence="10">
    <location>
        <begin position="231"/>
        <end position="240"/>
    </location>
</feature>
<dbReference type="GO" id="GO:0008360">
    <property type="term" value="P:regulation of cell shape"/>
    <property type="evidence" value="ECO:0007669"/>
    <property type="project" value="UniProtKB-UniRule"/>
</dbReference>
<keyword evidence="8 9" id="KW-0961">Cell wall biogenesis/degradation</keyword>
<dbReference type="EMBL" id="FTMK01000019">
    <property type="protein sequence ID" value="SIQ97140.1"/>
    <property type="molecule type" value="Genomic_DNA"/>
</dbReference>
<dbReference type="PROSITE" id="PS52029">
    <property type="entry name" value="LD_TPASE"/>
    <property type="match status" value="1"/>
</dbReference>
<dbReference type="CDD" id="cd16913">
    <property type="entry name" value="YkuD_like"/>
    <property type="match status" value="1"/>
</dbReference>
<evidence type="ECO:0000256" key="7">
    <source>
        <dbReference type="ARBA" id="ARBA00022984"/>
    </source>
</evidence>
<evidence type="ECO:0000256" key="6">
    <source>
        <dbReference type="ARBA" id="ARBA00022960"/>
    </source>
</evidence>
<keyword evidence="13" id="KW-0449">Lipoprotein</keyword>
<dbReference type="InterPro" id="IPR050979">
    <property type="entry name" value="LD-transpeptidase"/>
</dbReference>
<dbReference type="PANTHER" id="PTHR30582:SF24">
    <property type="entry name" value="L,D-TRANSPEPTIDASE ERFK_SRFK-RELATED"/>
    <property type="match status" value="1"/>
</dbReference>
<dbReference type="GO" id="GO:0071555">
    <property type="term" value="P:cell wall organization"/>
    <property type="evidence" value="ECO:0007669"/>
    <property type="project" value="UniProtKB-UniRule"/>
</dbReference>
<dbReference type="GO" id="GO:0005576">
    <property type="term" value="C:extracellular region"/>
    <property type="evidence" value="ECO:0007669"/>
    <property type="project" value="TreeGrafter"/>
</dbReference>
<dbReference type="Gene3D" id="2.40.440.10">
    <property type="entry name" value="L,D-transpeptidase catalytic domain-like"/>
    <property type="match status" value="1"/>
</dbReference>
<reference evidence="13 14" key="1">
    <citation type="submission" date="2017-01" db="EMBL/GenBank/DDBJ databases">
        <authorList>
            <person name="Varghese N."/>
            <person name="Submissions S."/>
        </authorList>
    </citation>
    <scope>NUCLEOTIDE SEQUENCE [LARGE SCALE GENOMIC DNA]</scope>
    <source>
        <strain evidence="13 14">ATCC 700171</strain>
    </source>
</reference>
<evidence type="ECO:0000313" key="13">
    <source>
        <dbReference type="EMBL" id="SIQ97140.1"/>
    </source>
</evidence>
<comment type="similarity">
    <text evidence="2">Belongs to the YkuD family.</text>
</comment>
<dbReference type="OrthoDB" id="9795305at2"/>
<dbReference type="GO" id="GO:0018104">
    <property type="term" value="P:peptidoglycan-protein cross-linking"/>
    <property type="evidence" value="ECO:0007669"/>
    <property type="project" value="TreeGrafter"/>
</dbReference>
<feature type="active site" description="Proton donor/acceptor" evidence="9">
    <location>
        <position position="179"/>
    </location>
</feature>
<feature type="active site" description="Nucleophile" evidence="9">
    <location>
        <position position="195"/>
    </location>
</feature>
<dbReference type="UniPathway" id="UPA00219"/>
<evidence type="ECO:0000256" key="1">
    <source>
        <dbReference type="ARBA" id="ARBA00004752"/>
    </source>
</evidence>
<keyword evidence="11" id="KW-0732">Signal</keyword>
<feature type="compositionally biased region" description="Low complexity" evidence="10">
    <location>
        <begin position="241"/>
        <end position="253"/>
    </location>
</feature>
<evidence type="ECO:0000313" key="14">
    <source>
        <dbReference type="Proteomes" id="UP000323956"/>
    </source>
</evidence>
<feature type="chain" id="PRO_5012230180" evidence="11">
    <location>
        <begin position="24"/>
        <end position="253"/>
    </location>
</feature>
<feature type="region of interest" description="Disordered" evidence="10">
    <location>
        <begin position="223"/>
        <end position="253"/>
    </location>
</feature>
<keyword evidence="7 9" id="KW-0573">Peptidoglycan synthesis</keyword>
<sequence length="253" mass="26873">MTRTRAGLAAPALLVLLALSACAPAEPPAAAEPPPPAVRPELAALYGATQDSGHHIPAVDPTLLTEDKARQLVDYWTDEAPGTIIVDPHARYLYQVQPDGKAMRYAVAVGAAGYGFTGEAHIPYQRDWPSWKPTDNMVATQPELYGPVEKGLEGGIDNPMGARALYLHNGQGDTYYRIHGTMDPASIGQATSAGCIRLFNQDIIHLAEQTDSMTKVIVLTRAESGKGTVPPGQPLPPPPDDLAAIPDQTGEPT</sequence>
<dbReference type="AlphaFoldDB" id="A0A1N6X4G0"/>